<reference evidence="2" key="1">
    <citation type="journal article" date="2014" name="Int. J. Syst. Evol. Microbiol.">
        <title>Complete genome sequence of Corynebacterium casei LMG S-19264T (=DSM 44701T), isolated from a smear-ripened cheese.</title>
        <authorList>
            <consortium name="US DOE Joint Genome Institute (JGI-PGF)"/>
            <person name="Walter F."/>
            <person name="Albersmeier A."/>
            <person name="Kalinowski J."/>
            <person name="Ruckert C."/>
        </authorList>
    </citation>
    <scope>NUCLEOTIDE SEQUENCE</scope>
    <source>
        <strain evidence="2">NBRC 108769</strain>
    </source>
</reference>
<evidence type="ECO:0000313" key="3">
    <source>
        <dbReference type="Proteomes" id="UP001156666"/>
    </source>
</evidence>
<gene>
    <name evidence="2" type="ORF">GCM10007940_21830</name>
</gene>
<sequence>MKSIIRVSLFIALGIFAVSTNANAQNRNAKKAHVVTTKKVVKVKRSNVKFKTPKKKVVTVRTLPNKKVIKHQNQNYYFANNRYYSYSGGRYIPYTPKVGFRTKLLPIGYVTVHFNNHPYYVHNGIFFAKYNNEYEVIDPEVGTIVSELPEDAEKVIIDGGTFYEYADILYERIQVDGRRAYEVVGILEM</sequence>
<dbReference type="AlphaFoldDB" id="A0AA37SST8"/>
<organism evidence="2 3">
    <name type="scientific">Portibacter lacus</name>
    <dbReference type="NCBI Taxonomy" id="1099794"/>
    <lineage>
        <taxon>Bacteria</taxon>
        <taxon>Pseudomonadati</taxon>
        <taxon>Bacteroidota</taxon>
        <taxon>Saprospiria</taxon>
        <taxon>Saprospirales</taxon>
        <taxon>Haliscomenobacteraceae</taxon>
        <taxon>Portibacter</taxon>
    </lineage>
</organism>
<protein>
    <submittedName>
        <fullName evidence="2">Uncharacterized protein</fullName>
    </submittedName>
</protein>
<dbReference type="EMBL" id="BSOH01000014">
    <property type="protein sequence ID" value="GLR17568.1"/>
    <property type="molecule type" value="Genomic_DNA"/>
</dbReference>
<proteinExistence type="predicted"/>
<dbReference type="Proteomes" id="UP001156666">
    <property type="component" value="Unassembled WGS sequence"/>
</dbReference>
<evidence type="ECO:0000313" key="2">
    <source>
        <dbReference type="EMBL" id="GLR17568.1"/>
    </source>
</evidence>
<keyword evidence="1" id="KW-0732">Signal</keyword>
<dbReference type="RefSeq" id="WP_235291237.1">
    <property type="nucleotide sequence ID" value="NZ_BSOH01000014.1"/>
</dbReference>
<accession>A0AA37SST8</accession>
<evidence type="ECO:0000256" key="1">
    <source>
        <dbReference type="SAM" id="SignalP"/>
    </source>
</evidence>
<keyword evidence="3" id="KW-1185">Reference proteome</keyword>
<name>A0AA37SST8_9BACT</name>
<feature type="signal peptide" evidence="1">
    <location>
        <begin position="1"/>
        <end position="24"/>
    </location>
</feature>
<dbReference type="Pfam" id="PF20125">
    <property type="entry name" value="DUF6515"/>
    <property type="match status" value="1"/>
</dbReference>
<dbReference type="InterPro" id="IPR045398">
    <property type="entry name" value="DUF6515"/>
</dbReference>
<comment type="caution">
    <text evidence="2">The sequence shown here is derived from an EMBL/GenBank/DDBJ whole genome shotgun (WGS) entry which is preliminary data.</text>
</comment>
<feature type="chain" id="PRO_5041356210" evidence="1">
    <location>
        <begin position="25"/>
        <end position="189"/>
    </location>
</feature>
<reference evidence="2" key="2">
    <citation type="submission" date="2023-01" db="EMBL/GenBank/DDBJ databases">
        <title>Draft genome sequence of Portibacter lacus strain NBRC 108769.</title>
        <authorList>
            <person name="Sun Q."/>
            <person name="Mori K."/>
        </authorList>
    </citation>
    <scope>NUCLEOTIDE SEQUENCE</scope>
    <source>
        <strain evidence="2">NBRC 108769</strain>
    </source>
</reference>